<evidence type="ECO:0000256" key="2">
    <source>
        <dbReference type="ARBA" id="ARBA00023157"/>
    </source>
</evidence>
<evidence type="ECO:0000259" key="5">
    <source>
        <dbReference type="SMART" id="SM00645"/>
    </source>
</evidence>
<evidence type="ECO:0008006" key="7">
    <source>
        <dbReference type="Google" id="ProtNLM"/>
    </source>
</evidence>
<dbReference type="PRINTS" id="PR00705">
    <property type="entry name" value="PAPAIN"/>
</dbReference>
<dbReference type="EMBL" id="HBEC01041152">
    <property type="protein sequence ID" value="CAD8307478.1"/>
    <property type="molecule type" value="Transcribed_RNA"/>
</dbReference>
<dbReference type="SMART" id="SM00645">
    <property type="entry name" value="Pept_C1"/>
    <property type="match status" value="1"/>
</dbReference>
<feature type="domain" description="Peptidase C1A papain C-terminal" evidence="5">
    <location>
        <begin position="45"/>
        <end position="268"/>
    </location>
</feature>
<evidence type="ECO:0000256" key="3">
    <source>
        <dbReference type="SAM" id="MobiDB-lite"/>
    </source>
</evidence>
<feature type="compositionally biased region" description="Low complexity" evidence="3">
    <location>
        <begin position="368"/>
        <end position="383"/>
    </location>
</feature>
<comment type="similarity">
    <text evidence="1">Belongs to the peptidase C1 family.</text>
</comment>
<proteinExistence type="inferred from homology"/>
<dbReference type="PROSITE" id="PS00139">
    <property type="entry name" value="THIOL_PROTEASE_CYS"/>
    <property type="match status" value="1"/>
</dbReference>
<dbReference type="InterPro" id="IPR000118">
    <property type="entry name" value="Granulin"/>
</dbReference>
<accession>A0A7R9VWA2</accession>
<dbReference type="FunFam" id="3.90.70.10:FF:000332">
    <property type="entry name" value="Cathepsin L1"/>
    <property type="match status" value="1"/>
</dbReference>
<name>A0A7R9VWA2_9CHLO</name>
<feature type="compositionally biased region" description="Basic and acidic residues" evidence="3">
    <location>
        <begin position="387"/>
        <end position="399"/>
    </location>
</feature>
<dbReference type="GO" id="GO:0006508">
    <property type="term" value="P:proteolysis"/>
    <property type="evidence" value="ECO:0007669"/>
    <property type="project" value="InterPro"/>
</dbReference>
<keyword evidence="2" id="KW-1015">Disulfide bond</keyword>
<dbReference type="GO" id="GO:0008234">
    <property type="term" value="F:cysteine-type peptidase activity"/>
    <property type="evidence" value="ECO:0007669"/>
    <property type="project" value="InterPro"/>
</dbReference>
<evidence type="ECO:0000256" key="1">
    <source>
        <dbReference type="ARBA" id="ARBA00008455"/>
    </source>
</evidence>
<dbReference type="InterPro" id="IPR025660">
    <property type="entry name" value="Pept_his_AS"/>
</dbReference>
<dbReference type="Pfam" id="PF00396">
    <property type="entry name" value="Granulin"/>
    <property type="match status" value="1"/>
</dbReference>
<organism evidence="6">
    <name type="scientific">Chlamydomonas euryale</name>
    <dbReference type="NCBI Taxonomy" id="1486919"/>
    <lineage>
        <taxon>Eukaryota</taxon>
        <taxon>Viridiplantae</taxon>
        <taxon>Chlorophyta</taxon>
        <taxon>core chlorophytes</taxon>
        <taxon>Chlorophyceae</taxon>
        <taxon>CS clade</taxon>
        <taxon>Chlamydomonadales</taxon>
        <taxon>Chlamydomonadaceae</taxon>
        <taxon>Chlamydomonas</taxon>
    </lineage>
</organism>
<dbReference type="AlphaFoldDB" id="A0A7R9VWA2"/>
<sequence length="399" mass="42290">MALTEFADLTEDEFAESRLGLRPDLLRGTRGTARLGGFMHADVEIKGAVDWLAEGAVTGVKNQGSCGSCWAFATTGAVEGINAIKTGELVSLSEQELVDCDTEKDQGCMGGLMNNAYEYIVANGGIDTEDDYAYWSAWGGTFWTCNRRKEADRPAVNIDGYEEVPEGDEQALLKAATQQPVSVGICANSLMYYSSGILDACCDGLNHGVLVTGYATDSGASGAKHYIVKNSWGAGWGEKGYFRLAVGGGQQRQEGGLCGIATAASYPVKSRPNLEVPSFCDVFGWTECAAGSSCSCSWSLFGFLCLWHDCCPLAGGVTCDDLAHCCPADKPVCDVQRGLCVSADGAASEAWTDKTPATVAEAAERPAEQQQQQQREAAQALGLRGAGGDKFRKDVHVVQ</sequence>
<feature type="region of interest" description="Disordered" evidence="3">
    <location>
        <begin position="358"/>
        <end position="399"/>
    </location>
</feature>
<dbReference type="PROSITE" id="PS00639">
    <property type="entry name" value="THIOL_PROTEASE_HIS"/>
    <property type="match status" value="1"/>
</dbReference>
<dbReference type="InterPro" id="IPR013128">
    <property type="entry name" value="Peptidase_C1A"/>
</dbReference>
<dbReference type="PANTHER" id="PTHR12411">
    <property type="entry name" value="CYSTEINE PROTEASE FAMILY C1-RELATED"/>
    <property type="match status" value="1"/>
</dbReference>
<dbReference type="InterPro" id="IPR000169">
    <property type="entry name" value="Pept_cys_AS"/>
</dbReference>
<protein>
    <recommendedName>
        <fullName evidence="7">Granulins domain-containing protein</fullName>
    </recommendedName>
</protein>
<dbReference type="Pfam" id="PF00112">
    <property type="entry name" value="Peptidase_C1"/>
    <property type="match status" value="1"/>
</dbReference>
<dbReference type="InterPro" id="IPR038765">
    <property type="entry name" value="Papain-like_cys_pep_sf"/>
</dbReference>
<dbReference type="InterPro" id="IPR039417">
    <property type="entry name" value="Peptidase_C1A_papain-like"/>
</dbReference>
<dbReference type="Gene3D" id="3.90.70.10">
    <property type="entry name" value="Cysteine proteinases"/>
    <property type="match status" value="1"/>
</dbReference>
<feature type="domain" description="Granulins" evidence="4">
    <location>
        <begin position="280"/>
        <end position="340"/>
    </location>
</feature>
<dbReference type="InterPro" id="IPR000668">
    <property type="entry name" value="Peptidase_C1A_C"/>
</dbReference>
<dbReference type="CDD" id="cd02248">
    <property type="entry name" value="Peptidase_C1A"/>
    <property type="match status" value="1"/>
</dbReference>
<evidence type="ECO:0000313" key="6">
    <source>
        <dbReference type="EMBL" id="CAD8307478.1"/>
    </source>
</evidence>
<evidence type="ECO:0000259" key="4">
    <source>
        <dbReference type="SMART" id="SM00277"/>
    </source>
</evidence>
<dbReference type="SUPFAM" id="SSF54001">
    <property type="entry name" value="Cysteine proteinases"/>
    <property type="match status" value="1"/>
</dbReference>
<gene>
    <name evidence="6" type="ORF">CEUR00632_LOCUS19140</name>
</gene>
<dbReference type="SMART" id="SM00277">
    <property type="entry name" value="GRAN"/>
    <property type="match status" value="1"/>
</dbReference>
<reference evidence="6" key="1">
    <citation type="submission" date="2021-01" db="EMBL/GenBank/DDBJ databases">
        <authorList>
            <person name="Corre E."/>
            <person name="Pelletier E."/>
            <person name="Niang G."/>
            <person name="Scheremetjew M."/>
            <person name="Finn R."/>
            <person name="Kale V."/>
            <person name="Holt S."/>
            <person name="Cochrane G."/>
            <person name="Meng A."/>
            <person name="Brown T."/>
            <person name="Cohen L."/>
        </authorList>
    </citation>
    <scope>NUCLEOTIDE SEQUENCE</scope>
    <source>
        <strain evidence="6">CCMP219</strain>
    </source>
</reference>